<dbReference type="InterPro" id="IPR058247">
    <property type="entry name" value="DUF1453"/>
</dbReference>
<feature type="transmembrane region" description="Helical" evidence="1">
    <location>
        <begin position="56"/>
        <end position="75"/>
    </location>
</feature>
<protein>
    <recommendedName>
        <fullName evidence="4">DUF1453 domain-containing protein</fullName>
    </recommendedName>
</protein>
<evidence type="ECO:0000313" key="3">
    <source>
        <dbReference type="Proteomes" id="UP001228905"/>
    </source>
</evidence>
<accession>A0ABU0IPQ7</accession>
<evidence type="ECO:0000313" key="2">
    <source>
        <dbReference type="EMBL" id="MDQ0463153.1"/>
    </source>
</evidence>
<feature type="transmembrane region" description="Helical" evidence="1">
    <location>
        <begin position="121"/>
        <end position="144"/>
    </location>
</feature>
<feature type="transmembrane region" description="Helical" evidence="1">
    <location>
        <begin position="6"/>
        <end position="22"/>
    </location>
</feature>
<evidence type="ECO:0008006" key="4">
    <source>
        <dbReference type="Google" id="ProtNLM"/>
    </source>
</evidence>
<dbReference type="EMBL" id="JAUSVS010000001">
    <property type="protein sequence ID" value="MDQ0463153.1"/>
    <property type="molecule type" value="Genomic_DNA"/>
</dbReference>
<comment type="caution">
    <text evidence="2">The sequence shown here is derived from an EMBL/GenBank/DDBJ whole genome shotgun (WGS) entry which is preliminary data.</text>
</comment>
<feature type="transmembrane region" description="Helical" evidence="1">
    <location>
        <begin position="31"/>
        <end position="50"/>
    </location>
</feature>
<gene>
    <name evidence="2" type="ORF">QO010_000901</name>
</gene>
<proteinExistence type="predicted"/>
<sequence length="168" mass="18728">MPYLIGLPIMALVLFFRFRRVGQDRPLKVEWMWIVPTIMIVMAGLLTWVTKPAGQQWLWLASAAVVGGAIGWYRGKLMAITVDPETHALTSRTSQLAMLFLLALIAVRFGLRAVIDEYAAQWHVSINLVSDAFVVFAVGLLGVTRLEMFLRAMKLLAEARSQRPSSAA</sequence>
<name>A0ABU0IPQ7_9CAUL</name>
<dbReference type="Proteomes" id="UP001228905">
    <property type="component" value="Unassembled WGS sequence"/>
</dbReference>
<keyword evidence="1" id="KW-0472">Membrane</keyword>
<dbReference type="RefSeq" id="WP_307346552.1">
    <property type="nucleotide sequence ID" value="NZ_JAUSVS010000001.1"/>
</dbReference>
<evidence type="ECO:0000256" key="1">
    <source>
        <dbReference type="SAM" id="Phobius"/>
    </source>
</evidence>
<dbReference type="Pfam" id="PF07301">
    <property type="entry name" value="DUF1453"/>
    <property type="match status" value="1"/>
</dbReference>
<organism evidence="2 3">
    <name type="scientific">Caulobacter ginsengisoli</name>
    <dbReference type="NCBI Taxonomy" id="400775"/>
    <lineage>
        <taxon>Bacteria</taxon>
        <taxon>Pseudomonadati</taxon>
        <taxon>Pseudomonadota</taxon>
        <taxon>Alphaproteobacteria</taxon>
        <taxon>Caulobacterales</taxon>
        <taxon>Caulobacteraceae</taxon>
        <taxon>Caulobacter</taxon>
    </lineage>
</organism>
<reference evidence="2 3" key="1">
    <citation type="submission" date="2023-07" db="EMBL/GenBank/DDBJ databases">
        <title>Genomic Encyclopedia of Type Strains, Phase IV (KMG-IV): sequencing the most valuable type-strain genomes for metagenomic binning, comparative biology and taxonomic classification.</title>
        <authorList>
            <person name="Goeker M."/>
        </authorList>
    </citation>
    <scope>NUCLEOTIDE SEQUENCE [LARGE SCALE GENOMIC DNA]</scope>
    <source>
        <strain evidence="2 3">DSM 18695</strain>
    </source>
</reference>
<feature type="transmembrane region" description="Helical" evidence="1">
    <location>
        <begin position="96"/>
        <end position="115"/>
    </location>
</feature>
<keyword evidence="1" id="KW-0812">Transmembrane</keyword>
<keyword evidence="3" id="KW-1185">Reference proteome</keyword>
<keyword evidence="1" id="KW-1133">Transmembrane helix</keyword>